<dbReference type="PANTHER" id="PTHR35866">
    <property type="entry name" value="PUTATIVE-RELATED"/>
    <property type="match status" value="1"/>
</dbReference>
<evidence type="ECO:0000313" key="1">
    <source>
        <dbReference type="EMBL" id="GAA4827214.1"/>
    </source>
</evidence>
<organism evidence="1 2">
    <name type="scientific">Algivirga pacifica</name>
    <dbReference type="NCBI Taxonomy" id="1162670"/>
    <lineage>
        <taxon>Bacteria</taxon>
        <taxon>Pseudomonadati</taxon>
        <taxon>Bacteroidota</taxon>
        <taxon>Cytophagia</taxon>
        <taxon>Cytophagales</taxon>
        <taxon>Flammeovirgaceae</taxon>
        <taxon>Algivirga</taxon>
    </lineage>
</organism>
<dbReference type="InterPro" id="IPR005358">
    <property type="entry name" value="Puta_zinc/iron-chelating_dom"/>
</dbReference>
<evidence type="ECO:0000313" key="2">
    <source>
        <dbReference type="Proteomes" id="UP001500298"/>
    </source>
</evidence>
<keyword evidence="2" id="KW-1185">Reference proteome</keyword>
<dbReference type="RefSeq" id="WP_345369724.1">
    <property type="nucleotide sequence ID" value="NZ_BAABJX010000018.1"/>
</dbReference>
<protein>
    <submittedName>
        <fullName evidence="1">YkgJ family cysteine cluster protein</fullName>
    </submittedName>
</protein>
<dbReference type="EMBL" id="BAABJX010000018">
    <property type="protein sequence ID" value="GAA4827214.1"/>
    <property type="molecule type" value="Genomic_DNA"/>
</dbReference>
<name>A0ABP9D612_9BACT</name>
<dbReference type="Proteomes" id="UP001500298">
    <property type="component" value="Unassembled WGS sequence"/>
</dbReference>
<reference evidence="2" key="1">
    <citation type="journal article" date="2019" name="Int. J. Syst. Evol. Microbiol.">
        <title>The Global Catalogue of Microorganisms (GCM) 10K type strain sequencing project: providing services to taxonomists for standard genome sequencing and annotation.</title>
        <authorList>
            <consortium name="The Broad Institute Genomics Platform"/>
            <consortium name="The Broad Institute Genome Sequencing Center for Infectious Disease"/>
            <person name="Wu L."/>
            <person name="Ma J."/>
        </authorList>
    </citation>
    <scope>NUCLEOTIDE SEQUENCE [LARGE SCALE GENOMIC DNA]</scope>
    <source>
        <strain evidence="2">JCM 18326</strain>
    </source>
</reference>
<dbReference type="Pfam" id="PF03692">
    <property type="entry name" value="CxxCxxCC"/>
    <property type="match status" value="1"/>
</dbReference>
<accession>A0ABP9D612</accession>
<dbReference type="PANTHER" id="PTHR35866:SF1">
    <property type="entry name" value="YKGJ FAMILY CYSTEINE CLUSTER PROTEIN"/>
    <property type="match status" value="1"/>
</dbReference>
<sequence length="164" mass="18958">MDLINKWQSQAKEKAKENQNFLKRLKKSKQAGQIDRWVNEADEEVVSQVDCLSCANCCKTISPVVTQTDVKRIAKELRMKPTEVVEAYLLVDHEGDYVMKSQPCPFLGADNYCSIYEARPKACREYPHTQNRGFTKRPSLHYKNTLTCPIVFNVVEELKQKMLK</sequence>
<proteinExistence type="predicted"/>
<comment type="caution">
    <text evidence="1">The sequence shown here is derived from an EMBL/GenBank/DDBJ whole genome shotgun (WGS) entry which is preliminary data.</text>
</comment>
<gene>
    <name evidence="1" type="ORF">GCM10023331_10000</name>
</gene>